<dbReference type="EMBL" id="RAQK01000001">
    <property type="protein sequence ID" value="RKE95558.1"/>
    <property type="molecule type" value="Genomic_DNA"/>
</dbReference>
<dbReference type="AlphaFoldDB" id="A0A420DN00"/>
<evidence type="ECO:0000313" key="2">
    <source>
        <dbReference type="Proteomes" id="UP000284407"/>
    </source>
</evidence>
<reference evidence="1 2" key="1">
    <citation type="submission" date="2018-09" db="EMBL/GenBank/DDBJ databases">
        <title>Genomic Encyclopedia of Archaeal and Bacterial Type Strains, Phase II (KMG-II): from individual species to whole genera.</title>
        <authorList>
            <person name="Goeker M."/>
        </authorList>
    </citation>
    <scope>NUCLEOTIDE SEQUENCE [LARGE SCALE GENOMIC DNA]</scope>
    <source>
        <strain evidence="1 2">DSM 11458</strain>
    </source>
</reference>
<comment type="caution">
    <text evidence="1">The sequence shown here is derived from an EMBL/GenBank/DDBJ whole genome shotgun (WGS) entry which is preliminary data.</text>
</comment>
<proteinExistence type="predicted"/>
<gene>
    <name evidence="1" type="ORF">C8N30_0094</name>
</gene>
<evidence type="ECO:0000313" key="1">
    <source>
        <dbReference type="EMBL" id="RKE95558.1"/>
    </source>
</evidence>
<sequence>MNGWKLEWFKGRSVKHMKLVNSQQKQMVDSNLSLFPIGWSASFRPLGAATWTAVESRKEAEMNIRKALGFESSNADLANEYSLFVYLHSIFQLSYSLILRSGVIWRSPSLRAKENMGLKP</sequence>
<name>A0A420DN00_9RHOB</name>
<organism evidence="1 2">
    <name type="scientific">Sulfitobacter guttiformis</name>
    <dbReference type="NCBI Taxonomy" id="74349"/>
    <lineage>
        <taxon>Bacteria</taxon>
        <taxon>Pseudomonadati</taxon>
        <taxon>Pseudomonadota</taxon>
        <taxon>Alphaproteobacteria</taxon>
        <taxon>Rhodobacterales</taxon>
        <taxon>Roseobacteraceae</taxon>
        <taxon>Sulfitobacter</taxon>
    </lineage>
</organism>
<keyword evidence="2" id="KW-1185">Reference proteome</keyword>
<accession>A0A420DN00</accession>
<protein>
    <submittedName>
        <fullName evidence="1">Uncharacterized protein</fullName>
    </submittedName>
</protein>
<dbReference type="Proteomes" id="UP000284407">
    <property type="component" value="Unassembled WGS sequence"/>
</dbReference>